<reference evidence="1" key="1">
    <citation type="journal article" date="2013" name="Environ. Microbiol.">
        <title>Microbiota from the distal guts of lean and obese adolescents exhibit partial functional redundancy besides clear differences in community structure.</title>
        <authorList>
            <person name="Ferrer M."/>
            <person name="Ruiz A."/>
            <person name="Lanza F."/>
            <person name="Haange S.B."/>
            <person name="Oberbach A."/>
            <person name="Till H."/>
            <person name="Bargiela R."/>
            <person name="Campoy C."/>
            <person name="Segura M.T."/>
            <person name="Richter M."/>
            <person name="von Bergen M."/>
            <person name="Seifert J."/>
            <person name="Suarez A."/>
        </authorList>
    </citation>
    <scope>NUCLEOTIDE SEQUENCE</scope>
</reference>
<organism evidence="1">
    <name type="scientific">human gut metagenome</name>
    <dbReference type="NCBI Taxonomy" id="408170"/>
    <lineage>
        <taxon>unclassified sequences</taxon>
        <taxon>metagenomes</taxon>
        <taxon>organismal metagenomes</taxon>
    </lineage>
</organism>
<comment type="caution">
    <text evidence="1">The sequence shown here is derived from an EMBL/GenBank/DDBJ whole genome shotgun (WGS) entry which is preliminary data.</text>
</comment>
<proteinExistence type="predicted"/>
<name>K1U7K6_9ZZZZ</name>
<accession>K1U7K6</accession>
<dbReference type="EMBL" id="AJWY01002484">
    <property type="protein sequence ID" value="EKC78203.1"/>
    <property type="molecule type" value="Genomic_DNA"/>
</dbReference>
<evidence type="ECO:0000313" key="1">
    <source>
        <dbReference type="EMBL" id="EKC78203.1"/>
    </source>
</evidence>
<gene>
    <name evidence="1" type="ORF">LEA_03751</name>
</gene>
<sequence length="108" mass="11723">MVRCSDRNLFVLSVSVSDNNINISSSFSISADTHTGMIADDFEMYSAKLYIGYIGGKMSYNIKDSIGRLEIAIPTGDSSTLNSPLYAVPPETCEKLAGVFMRGIADKK</sequence>
<protein>
    <submittedName>
        <fullName evidence="1">Uncharacterized protein</fullName>
    </submittedName>
</protein>
<dbReference type="AlphaFoldDB" id="K1U7K6"/>